<name>A0A518BDQ4_9BACT</name>
<dbReference type="AlphaFoldDB" id="A0A518BDQ4"/>
<evidence type="ECO:0000313" key="3">
    <source>
        <dbReference type="Proteomes" id="UP000316921"/>
    </source>
</evidence>
<proteinExistence type="predicted"/>
<dbReference type="Proteomes" id="UP000316921">
    <property type="component" value="Chromosome"/>
</dbReference>
<evidence type="ECO:0000313" key="2">
    <source>
        <dbReference type="EMBL" id="QDU65117.1"/>
    </source>
</evidence>
<reference evidence="2 3" key="1">
    <citation type="submission" date="2019-02" db="EMBL/GenBank/DDBJ databases">
        <title>Deep-cultivation of Planctomycetes and their phenomic and genomic characterization uncovers novel biology.</title>
        <authorList>
            <person name="Wiegand S."/>
            <person name="Jogler M."/>
            <person name="Boedeker C."/>
            <person name="Pinto D."/>
            <person name="Vollmers J."/>
            <person name="Rivas-Marin E."/>
            <person name="Kohn T."/>
            <person name="Peeters S.H."/>
            <person name="Heuer A."/>
            <person name="Rast P."/>
            <person name="Oberbeckmann S."/>
            <person name="Bunk B."/>
            <person name="Jeske O."/>
            <person name="Meyerdierks A."/>
            <person name="Storesund J.E."/>
            <person name="Kallscheuer N."/>
            <person name="Luecker S."/>
            <person name="Lage O.M."/>
            <person name="Pohl T."/>
            <person name="Merkel B.J."/>
            <person name="Hornburger P."/>
            <person name="Mueller R.-W."/>
            <person name="Bruemmer F."/>
            <person name="Labrenz M."/>
            <person name="Spormann A.M."/>
            <person name="Op den Camp H."/>
            <person name="Overmann J."/>
            <person name="Amann R."/>
            <person name="Jetten M.S.M."/>
            <person name="Mascher T."/>
            <person name="Medema M.H."/>
            <person name="Devos D.P."/>
            <person name="Kaster A.-K."/>
            <person name="Ovreas L."/>
            <person name="Rohde M."/>
            <person name="Galperin M.Y."/>
            <person name="Jogler C."/>
        </authorList>
    </citation>
    <scope>NUCLEOTIDE SEQUENCE [LARGE SCALE GENOMIC DNA]</scope>
    <source>
        <strain evidence="2 3">Pla133</strain>
    </source>
</reference>
<keyword evidence="3" id="KW-1185">Reference proteome</keyword>
<dbReference type="GO" id="GO:0016747">
    <property type="term" value="F:acyltransferase activity, transferring groups other than amino-acyl groups"/>
    <property type="evidence" value="ECO:0007669"/>
    <property type="project" value="InterPro"/>
</dbReference>
<sequence>MRSCVREITEDDAEEFLGLLKQLDSETSFMLMDPGERTTSTEEQRQWIRSAVEVVNHTILVADVDGELVGFIGARGGAYHRNHHCAHLAMGVLQAYCGHGLGRSLLREVEQWARKRNLRRLELTVMVHNERAVRLYRGAGFAFEGTKREALVVDGRAIDEHAMAKLLPPPEAAEFALGRPFS</sequence>
<dbReference type="PROSITE" id="PS51186">
    <property type="entry name" value="GNAT"/>
    <property type="match status" value="1"/>
</dbReference>
<dbReference type="KEGG" id="pbap:Pla133_01810"/>
<keyword evidence="2" id="KW-0808">Transferase</keyword>
<protein>
    <submittedName>
        <fullName evidence="2">Putative acetyltransferase YhhY</fullName>
    </submittedName>
</protein>
<organism evidence="2 3">
    <name type="scientific">Engelhardtia mirabilis</name>
    <dbReference type="NCBI Taxonomy" id="2528011"/>
    <lineage>
        <taxon>Bacteria</taxon>
        <taxon>Pseudomonadati</taxon>
        <taxon>Planctomycetota</taxon>
        <taxon>Planctomycetia</taxon>
        <taxon>Planctomycetia incertae sedis</taxon>
        <taxon>Engelhardtia</taxon>
    </lineage>
</organism>
<dbReference type="PANTHER" id="PTHR43415">
    <property type="entry name" value="SPERMIDINE N(1)-ACETYLTRANSFERASE"/>
    <property type="match status" value="1"/>
</dbReference>
<dbReference type="PANTHER" id="PTHR43415:SF3">
    <property type="entry name" value="GNAT-FAMILY ACETYLTRANSFERASE"/>
    <property type="match status" value="1"/>
</dbReference>
<dbReference type="InterPro" id="IPR000182">
    <property type="entry name" value="GNAT_dom"/>
</dbReference>
<dbReference type="CDD" id="cd04301">
    <property type="entry name" value="NAT_SF"/>
    <property type="match status" value="1"/>
</dbReference>
<feature type="domain" description="N-acetyltransferase" evidence="1">
    <location>
        <begin position="3"/>
        <end position="168"/>
    </location>
</feature>
<dbReference type="EMBL" id="CP036287">
    <property type="protein sequence ID" value="QDU65117.1"/>
    <property type="molecule type" value="Genomic_DNA"/>
</dbReference>
<gene>
    <name evidence="2" type="ORF">Pla133_01810</name>
</gene>
<accession>A0A518BDQ4</accession>
<dbReference type="InterPro" id="IPR016181">
    <property type="entry name" value="Acyl_CoA_acyltransferase"/>
</dbReference>
<dbReference type="SUPFAM" id="SSF55729">
    <property type="entry name" value="Acyl-CoA N-acyltransferases (Nat)"/>
    <property type="match status" value="1"/>
</dbReference>
<dbReference type="Gene3D" id="3.40.630.30">
    <property type="match status" value="1"/>
</dbReference>
<dbReference type="Pfam" id="PF00583">
    <property type="entry name" value="Acetyltransf_1"/>
    <property type="match status" value="1"/>
</dbReference>
<evidence type="ECO:0000259" key="1">
    <source>
        <dbReference type="PROSITE" id="PS51186"/>
    </source>
</evidence>
<dbReference type="RefSeq" id="WP_145061435.1">
    <property type="nucleotide sequence ID" value="NZ_CP036287.1"/>
</dbReference>